<keyword evidence="3" id="KW-1185">Reference proteome</keyword>
<feature type="compositionally biased region" description="Basic and acidic residues" evidence="1">
    <location>
        <begin position="70"/>
        <end position="80"/>
    </location>
</feature>
<proteinExistence type="predicted"/>
<dbReference type="Proteomes" id="UP001307889">
    <property type="component" value="Chromosome 5"/>
</dbReference>
<evidence type="ECO:0000256" key="1">
    <source>
        <dbReference type="SAM" id="MobiDB-lite"/>
    </source>
</evidence>
<evidence type="ECO:0000313" key="2">
    <source>
        <dbReference type="EMBL" id="BES94968.1"/>
    </source>
</evidence>
<dbReference type="EMBL" id="AP028913">
    <property type="protein sequence ID" value="BES94968.1"/>
    <property type="molecule type" value="Genomic_DNA"/>
</dbReference>
<gene>
    <name evidence="2" type="ORF">NTJ_07772</name>
</gene>
<feature type="region of interest" description="Disordered" evidence="1">
    <location>
        <begin position="23"/>
        <end position="80"/>
    </location>
</feature>
<sequence>MDAAAFTRRSLLRLRSGTKYFANPRRSRAARSSASDDGVRLRSAEFGSPHHGGAATAARRRRVRWWGSGRAERPDRSATV</sequence>
<reference evidence="2 3" key="1">
    <citation type="submission" date="2023-09" db="EMBL/GenBank/DDBJ databases">
        <title>Nesidiocoris tenuis whole genome shotgun sequence.</title>
        <authorList>
            <person name="Shibata T."/>
            <person name="Shimoda M."/>
            <person name="Kobayashi T."/>
            <person name="Uehara T."/>
        </authorList>
    </citation>
    <scope>NUCLEOTIDE SEQUENCE [LARGE SCALE GENOMIC DNA]</scope>
    <source>
        <strain evidence="2 3">Japan</strain>
    </source>
</reference>
<evidence type="ECO:0000313" key="3">
    <source>
        <dbReference type="Proteomes" id="UP001307889"/>
    </source>
</evidence>
<name>A0ABN7ASD0_9HEMI</name>
<protein>
    <submittedName>
        <fullName evidence="2">Uncharacterized protein</fullName>
    </submittedName>
</protein>
<organism evidence="2 3">
    <name type="scientific">Nesidiocoris tenuis</name>
    <dbReference type="NCBI Taxonomy" id="355587"/>
    <lineage>
        <taxon>Eukaryota</taxon>
        <taxon>Metazoa</taxon>
        <taxon>Ecdysozoa</taxon>
        <taxon>Arthropoda</taxon>
        <taxon>Hexapoda</taxon>
        <taxon>Insecta</taxon>
        <taxon>Pterygota</taxon>
        <taxon>Neoptera</taxon>
        <taxon>Paraneoptera</taxon>
        <taxon>Hemiptera</taxon>
        <taxon>Heteroptera</taxon>
        <taxon>Panheteroptera</taxon>
        <taxon>Cimicomorpha</taxon>
        <taxon>Miridae</taxon>
        <taxon>Dicyphina</taxon>
        <taxon>Nesidiocoris</taxon>
    </lineage>
</organism>
<accession>A0ABN7ASD0</accession>